<protein>
    <recommendedName>
        <fullName evidence="2">Nephrocystin 3-like N-terminal domain-containing protein</fullName>
    </recommendedName>
</protein>
<gene>
    <name evidence="3" type="ORF">SR1949_38240</name>
</gene>
<keyword evidence="4" id="KW-1185">Reference proteome</keyword>
<dbReference type="AlphaFoldDB" id="A0A480A4F5"/>
<dbReference type="SUPFAM" id="SSF52540">
    <property type="entry name" value="P-loop containing nucleoside triphosphate hydrolases"/>
    <property type="match status" value="2"/>
</dbReference>
<organism evidence="3 4">
    <name type="scientific">Sphaerospermopsis reniformis</name>
    <dbReference type="NCBI Taxonomy" id="531300"/>
    <lineage>
        <taxon>Bacteria</taxon>
        <taxon>Bacillati</taxon>
        <taxon>Cyanobacteriota</taxon>
        <taxon>Cyanophyceae</taxon>
        <taxon>Nostocales</taxon>
        <taxon>Aphanizomenonaceae</taxon>
        <taxon>Sphaerospermopsis</taxon>
    </lineage>
</organism>
<dbReference type="EMBL" id="BJCE01000165">
    <property type="protein sequence ID" value="GCL38706.1"/>
    <property type="molecule type" value="Genomic_DNA"/>
</dbReference>
<dbReference type="InterPro" id="IPR056884">
    <property type="entry name" value="NPHP3-like_N"/>
</dbReference>
<accession>A0A480A4F5</accession>
<feature type="domain" description="Nephrocystin 3-like N-terminal" evidence="2">
    <location>
        <begin position="49"/>
        <end position="160"/>
    </location>
</feature>
<reference evidence="4" key="1">
    <citation type="submission" date="2019-02" db="EMBL/GenBank/DDBJ databases">
        <title>Draft genome sequence of Sphaerospermopsis reniformis NIES-1949.</title>
        <authorList>
            <person name="Yamaguchi H."/>
            <person name="Suzuki S."/>
            <person name="Kawachi M."/>
        </authorList>
    </citation>
    <scope>NUCLEOTIDE SEQUENCE [LARGE SCALE GENOMIC DNA]</scope>
    <source>
        <strain evidence="4">NIES-1949</strain>
    </source>
</reference>
<dbReference type="Gene3D" id="3.40.50.300">
    <property type="entry name" value="P-loop containing nucleotide triphosphate hydrolases"/>
    <property type="match status" value="1"/>
</dbReference>
<evidence type="ECO:0000259" key="2">
    <source>
        <dbReference type="Pfam" id="PF24883"/>
    </source>
</evidence>
<proteinExistence type="predicted"/>
<comment type="caution">
    <text evidence="3">The sequence shown here is derived from an EMBL/GenBank/DDBJ whole genome shotgun (WGS) entry which is preliminary data.</text>
</comment>
<evidence type="ECO:0000313" key="3">
    <source>
        <dbReference type="EMBL" id="GCL38706.1"/>
    </source>
</evidence>
<dbReference type="InterPro" id="IPR027417">
    <property type="entry name" value="P-loop_NTPase"/>
</dbReference>
<sequence>MNSTPRPPTVNNYLDTQQQFTAVINTKSTNFIGREFVFTEINNFLNRYNRGYFTIIGPPGSGKSAIIAKYVQENPPKNYQVIYYNAELEGKNHAAEFLIYICCQIIAKFQNLSLPNLPDNATEGSWFLSLLLQQISDNLLQTNQLHQTNQKLIIAIDGLNCINRNLQPPGTNIFYLPRYLPQGVYFLLTRRPFLSSNSGLLIEAPVQSLNLADYPQENKQDIQNYIQTTLNSPPFLTGVGGDLKSWLNTHKINENANNFKYISAILTAITDGFYTQTQQIQTSFPPALETYYQQHLAKMLDWENQDLPLAVLQVLAEQTQPISVTDIANLLDADEFDVEEILEAWFEFLNVEIKSNVSVYSLYHDNFCQWLKGYLRSIQINRDPPFSQG</sequence>
<dbReference type="Pfam" id="PF24883">
    <property type="entry name" value="NPHP3_N"/>
    <property type="match status" value="1"/>
</dbReference>
<dbReference type="Proteomes" id="UP000300142">
    <property type="component" value="Unassembled WGS sequence"/>
</dbReference>
<keyword evidence="1" id="KW-0677">Repeat</keyword>
<dbReference type="RefSeq" id="WP_137668512.1">
    <property type="nucleotide sequence ID" value="NZ_BJCE01000165.1"/>
</dbReference>
<evidence type="ECO:0000313" key="4">
    <source>
        <dbReference type="Proteomes" id="UP000300142"/>
    </source>
</evidence>
<evidence type="ECO:0000256" key="1">
    <source>
        <dbReference type="ARBA" id="ARBA00022737"/>
    </source>
</evidence>
<name>A0A480A4F5_9CYAN</name>